<evidence type="ECO:0000259" key="1">
    <source>
        <dbReference type="Pfam" id="PF13761"/>
    </source>
</evidence>
<dbReference type="AlphaFoldDB" id="A0A554A1W0"/>
<dbReference type="InterPro" id="IPR025311">
    <property type="entry name" value="DUF4166"/>
</dbReference>
<keyword evidence="3" id="KW-1185">Reference proteome</keyword>
<sequence length="201" mass="23474">MSIYKKVLGDTYNQLHPKLQERYHFSFEREFQAEGVMKKIRTGKKWMYPFLIVATRWNFLFPESGDDIPFKIVNRVMSHSDGSEEVHWNRIFHFPNVTRHFSARMTIDTENSRVSDYLGDPSLFYSDLFFQVNNDGSLSVRSGRQRLVLGRVEIPIPKSLYGNVHVVEAFDDKEGVFTISVRISNQLIGMIMQYEGCFSEV</sequence>
<proteinExistence type="predicted"/>
<dbReference type="OrthoDB" id="2448833at2"/>
<feature type="domain" description="DUF4166" evidence="1">
    <location>
        <begin position="15"/>
        <end position="198"/>
    </location>
</feature>
<protein>
    <submittedName>
        <fullName evidence="2">DUF4166 domain-containing protein</fullName>
    </submittedName>
</protein>
<comment type="caution">
    <text evidence="2">The sequence shown here is derived from an EMBL/GenBank/DDBJ whole genome shotgun (WGS) entry which is preliminary data.</text>
</comment>
<reference evidence="2 3" key="1">
    <citation type="submission" date="2019-07" db="EMBL/GenBank/DDBJ databases">
        <authorList>
            <person name="Park Y.J."/>
            <person name="Jeong S.E."/>
            <person name="Jung H.S."/>
        </authorList>
    </citation>
    <scope>NUCLEOTIDE SEQUENCE [LARGE SCALE GENOMIC DNA]</scope>
    <source>
        <strain evidence="3">P16(2019)</strain>
    </source>
</reference>
<name>A0A554A1W0_9BACI</name>
<dbReference type="EMBL" id="VLXZ01000002">
    <property type="protein sequence ID" value="TSB47673.1"/>
    <property type="molecule type" value="Genomic_DNA"/>
</dbReference>
<gene>
    <name evidence="2" type="ORF">FN960_03920</name>
</gene>
<dbReference type="RefSeq" id="WP_143847134.1">
    <property type="nucleotide sequence ID" value="NZ_VLXZ01000002.1"/>
</dbReference>
<organism evidence="2 3">
    <name type="scientific">Alkalicoccobacillus porphyridii</name>
    <dbReference type="NCBI Taxonomy" id="2597270"/>
    <lineage>
        <taxon>Bacteria</taxon>
        <taxon>Bacillati</taxon>
        <taxon>Bacillota</taxon>
        <taxon>Bacilli</taxon>
        <taxon>Bacillales</taxon>
        <taxon>Bacillaceae</taxon>
        <taxon>Alkalicoccobacillus</taxon>
    </lineage>
</organism>
<evidence type="ECO:0000313" key="2">
    <source>
        <dbReference type="EMBL" id="TSB47673.1"/>
    </source>
</evidence>
<dbReference type="Proteomes" id="UP000318521">
    <property type="component" value="Unassembled WGS sequence"/>
</dbReference>
<accession>A0A554A1W0</accession>
<evidence type="ECO:0000313" key="3">
    <source>
        <dbReference type="Proteomes" id="UP000318521"/>
    </source>
</evidence>
<dbReference type="Pfam" id="PF13761">
    <property type="entry name" value="DUF4166"/>
    <property type="match status" value="1"/>
</dbReference>